<name>A0A2I1CXX7_ASPC2</name>
<evidence type="ECO:0000256" key="1">
    <source>
        <dbReference type="SAM" id="SignalP"/>
    </source>
</evidence>
<feature type="chain" id="PRO_5014151578" description="Antifungal protein" evidence="1">
    <location>
        <begin position="24"/>
        <end position="90"/>
    </location>
</feature>
<dbReference type="GeneID" id="36544966"/>
<keyword evidence="1" id="KW-0732">Signal</keyword>
<evidence type="ECO:0000313" key="3">
    <source>
        <dbReference type="Proteomes" id="UP000234254"/>
    </source>
</evidence>
<gene>
    <name evidence="2" type="ORF">P168DRAFT_291610</name>
</gene>
<dbReference type="EMBL" id="MSFM01000009">
    <property type="protein sequence ID" value="PKY02474.1"/>
    <property type="molecule type" value="Genomic_DNA"/>
</dbReference>
<dbReference type="AlphaFoldDB" id="A0A2I1CXX7"/>
<sequence>MKLLSTPVTALMLLASLLAPVLSTPVQAEANEVNASCYITSKKGKDCNASSCRHGGGSCTYNGSTKRCRTSGDWSKVFECKTNCRCAKGS</sequence>
<organism evidence="2 3">
    <name type="scientific">Aspergillus campestris (strain IBT 28561)</name>
    <dbReference type="NCBI Taxonomy" id="1392248"/>
    <lineage>
        <taxon>Eukaryota</taxon>
        <taxon>Fungi</taxon>
        <taxon>Dikarya</taxon>
        <taxon>Ascomycota</taxon>
        <taxon>Pezizomycotina</taxon>
        <taxon>Eurotiomycetes</taxon>
        <taxon>Eurotiomycetidae</taxon>
        <taxon>Eurotiales</taxon>
        <taxon>Aspergillaceae</taxon>
        <taxon>Aspergillus</taxon>
        <taxon>Aspergillus subgen. Circumdati</taxon>
    </lineage>
</organism>
<protein>
    <recommendedName>
        <fullName evidence="4">Antifungal protein</fullName>
    </recommendedName>
</protein>
<keyword evidence="3" id="KW-1185">Reference proteome</keyword>
<reference evidence="2" key="1">
    <citation type="submission" date="2016-12" db="EMBL/GenBank/DDBJ databases">
        <title>The genomes of Aspergillus section Nigri reveals drivers in fungal speciation.</title>
        <authorList>
            <consortium name="DOE Joint Genome Institute"/>
            <person name="Vesth T.C."/>
            <person name="Nybo J."/>
            <person name="Theobald S."/>
            <person name="Brandl J."/>
            <person name="Frisvad J.C."/>
            <person name="Nielsen K.F."/>
            <person name="Lyhne E.K."/>
            <person name="Kogle M.E."/>
            <person name="Kuo A."/>
            <person name="Riley R."/>
            <person name="Clum A."/>
            <person name="Nolan M."/>
            <person name="Lipzen A."/>
            <person name="Salamov A."/>
            <person name="Henrissat B."/>
            <person name="Wiebenga A."/>
            <person name="De vries R.P."/>
            <person name="Grigoriev I.V."/>
            <person name="Mortensen U.H."/>
            <person name="Andersen M.R."/>
            <person name="Baker S.E."/>
        </authorList>
    </citation>
    <scope>NUCLEOTIDE SEQUENCE</scope>
    <source>
        <strain evidence="2">IBT 28561</strain>
    </source>
</reference>
<accession>A0A2I1CXX7</accession>
<evidence type="ECO:0008006" key="4">
    <source>
        <dbReference type="Google" id="ProtNLM"/>
    </source>
</evidence>
<dbReference type="RefSeq" id="XP_024691068.1">
    <property type="nucleotide sequence ID" value="XM_024837442.1"/>
</dbReference>
<feature type="signal peptide" evidence="1">
    <location>
        <begin position="1"/>
        <end position="23"/>
    </location>
</feature>
<dbReference type="Proteomes" id="UP000234254">
    <property type="component" value="Unassembled WGS sequence"/>
</dbReference>
<proteinExistence type="predicted"/>
<evidence type="ECO:0000313" key="2">
    <source>
        <dbReference type="EMBL" id="PKY02474.1"/>
    </source>
</evidence>
<dbReference type="OrthoDB" id="5567768at2759"/>
<comment type="caution">
    <text evidence="2">The sequence shown here is derived from an EMBL/GenBank/DDBJ whole genome shotgun (WGS) entry which is preliminary data.</text>
</comment>
<dbReference type="VEuPathDB" id="FungiDB:P168DRAFT_291610"/>